<evidence type="ECO:0000256" key="1">
    <source>
        <dbReference type="ARBA" id="ARBA00003534"/>
    </source>
</evidence>
<protein>
    <recommendedName>
        <fullName evidence="6">Pectin acetylesterase</fullName>
        <ecNumber evidence="6">3.1.1.-</ecNumber>
    </recommendedName>
</protein>
<dbReference type="GO" id="GO:0009505">
    <property type="term" value="C:plant-type cell wall"/>
    <property type="evidence" value="ECO:0007669"/>
    <property type="project" value="TreeGrafter"/>
</dbReference>
<dbReference type="OrthoDB" id="2015280at2759"/>
<keyword evidence="5 6" id="KW-0961">Cell wall biogenesis/degradation</keyword>
<dbReference type="PANTHER" id="PTHR21562">
    <property type="entry name" value="NOTUM-RELATED"/>
    <property type="match status" value="1"/>
</dbReference>
<evidence type="ECO:0000256" key="2">
    <source>
        <dbReference type="ARBA" id="ARBA00004191"/>
    </source>
</evidence>
<dbReference type="Pfam" id="PF03283">
    <property type="entry name" value="PAE"/>
    <property type="match status" value="1"/>
</dbReference>
<comment type="function">
    <text evidence="1 6">Hydrolyzes acetyl esters in homogalacturonan regions of pectin. In type I primary cell wall, galacturonic acid residues of pectin can be acetylated at the O-2 and O-3 positions. Decreasing the degree of acetylation of pectin gels in vitro alters their physical properties.</text>
</comment>
<evidence type="ECO:0000313" key="7">
    <source>
        <dbReference type="EMBL" id="KAF3449212.1"/>
    </source>
</evidence>
<evidence type="ECO:0000256" key="3">
    <source>
        <dbReference type="ARBA" id="ARBA00005784"/>
    </source>
</evidence>
<dbReference type="EMBL" id="VOIH02000004">
    <property type="protein sequence ID" value="KAF3449212.1"/>
    <property type="molecule type" value="Genomic_DNA"/>
</dbReference>
<name>A0A8K0MKF0_9ROSA</name>
<keyword evidence="6" id="KW-0964">Secreted</keyword>
<sequence length="398" mass="44536">MGHARLNQWLSILLLLFLLMFPGTQGFLVDITYLHSAVAKGAVCLDGSPPAYHFHKGSGAGLNSWLVHHEGGSWCNNVTSCVSRTKTELGSSKYMASQFNFTGILSNQQELNPDFYNWNIIRIRYCDGASFTGDVEPVDPATNLHLRGARIWHAVMEDLLAKGMKNAEKAILTGCSAGGLASILHCDSFRALLPKTCKVKCISDAGFFINAKDISGARRIETFFGQIVATHGSAKNLPSSCTSKMRPELCFFPQYAIQHVQTPIFIINAAYDLWQVSNILVPDAVDPHGNWKICKANISNCSSAQIKTMHKFRLKFLHALRGLGKSEPKGMFIDSCYVHCQTERQEIWFRNDSTVVWKKKLANAIREWFYEEDHPLQKVDCPYPCNPTCYNNVFNVTT</sequence>
<keyword evidence="6" id="KW-0732">Signal</keyword>
<keyword evidence="6" id="KW-0378">Hydrolase</keyword>
<feature type="signal peptide" evidence="6">
    <location>
        <begin position="1"/>
        <end position="26"/>
    </location>
</feature>
<proteinExistence type="inferred from homology"/>
<evidence type="ECO:0000256" key="6">
    <source>
        <dbReference type="RuleBase" id="RU363114"/>
    </source>
</evidence>
<feature type="chain" id="PRO_5035486950" description="Pectin acetylesterase" evidence="6">
    <location>
        <begin position="27"/>
        <end position="398"/>
    </location>
</feature>
<comment type="subcellular location">
    <subcellularLocation>
        <location evidence="2 6">Secreted</location>
        <location evidence="2 6">Cell wall</location>
    </subcellularLocation>
</comment>
<dbReference type="AlphaFoldDB" id="A0A8K0MKF0"/>
<evidence type="ECO:0000313" key="8">
    <source>
        <dbReference type="Proteomes" id="UP000796880"/>
    </source>
</evidence>
<dbReference type="Proteomes" id="UP000796880">
    <property type="component" value="Unassembled WGS sequence"/>
</dbReference>
<comment type="similarity">
    <text evidence="3 6">Belongs to the pectinacetylesterase family.</text>
</comment>
<dbReference type="InterPro" id="IPR004963">
    <property type="entry name" value="PAE/NOTUM"/>
</dbReference>
<comment type="caution">
    <text evidence="7">The sequence shown here is derived from an EMBL/GenBank/DDBJ whole genome shotgun (WGS) entry which is preliminary data.</text>
</comment>
<accession>A0A8K0MKF0</accession>
<keyword evidence="8" id="KW-1185">Reference proteome</keyword>
<dbReference type="PANTHER" id="PTHR21562:SF93">
    <property type="entry name" value="PECTIN ACETYLESTERASE 8"/>
    <property type="match status" value="1"/>
</dbReference>
<gene>
    <name evidence="7" type="ORF">FNV43_RR09940</name>
</gene>
<evidence type="ECO:0000256" key="5">
    <source>
        <dbReference type="ARBA" id="ARBA00023316"/>
    </source>
</evidence>
<dbReference type="GO" id="GO:0052793">
    <property type="term" value="F:pectin acetylesterase activity"/>
    <property type="evidence" value="ECO:0007669"/>
    <property type="project" value="TreeGrafter"/>
</dbReference>
<evidence type="ECO:0000256" key="4">
    <source>
        <dbReference type="ARBA" id="ARBA00022512"/>
    </source>
</evidence>
<organism evidence="7 8">
    <name type="scientific">Rhamnella rubrinervis</name>
    <dbReference type="NCBI Taxonomy" id="2594499"/>
    <lineage>
        <taxon>Eukaryota</taxon>
        <taxon>Viridiplantae</taxon>
        <taxon>Streptophyta</taxon>
        <taxon>Embryophyta</taxon>
        <taxon>Tracheophyta</taxon>
        <taxon>Spermatophyta</taxon>
        <taxon>Magnoliopsida</taxon>
        <taxon>eudicotyledons</taxon>
        <taxon>Gunneridae</taxon>
        <taxon>Pentapetalae</taxon>
        <taxon>rosids</taxon>
        <taxon>fabids</taxon>
        <taxon>Rosales</taxon>
        <taxon>Rhamnaceae</taxon>
        <taxon>rhamnoid group</taxon>
        <taxon>Rhamneae</taxon>
        <taxon>Rhamnella</taxon>
    </lineage>
</organism>
<dbReference type="GO" id="GO:0071555">
    <property type="term" value="P:cell wall organization"/>
    <property type="evidence" value="ECO:0007669"/>
    <property type="project" value="UniProtKB-KW"/>
</dbReference>
<dbReference type="EC" id="3.1.1.-" evidence="6"/>
<keyword evidence="4 6" id="KW-0134">Cell wall</keyword>
<reference evidence="7" key="1">
    <citation type="submission" date="2020-03" db="EMBL/GenBank/DDBJ databases">
        <title>A high-quality chromosome-level genome assembly of a woody plant with both climbing and erect habits, Rhamnella rubrinervis.</title>
        <authorList>
            <person name="Lu Z."/>
            <person name="Yang Y."/>
            <person name="Zhu X."/>
            <person name="Sun Y."/>
        </authorList>
    </citation>
    <scope>NUCLEOTIDE SEQUENCE</scope>
    <source>
        <strain evidence="7">BYM</strain>
        <tissue evidence="7">Leaf</tissue>
    </source>
</reference>